<keyword evidence="2" id="KW-1185">Reference proteome</keyword>
<protein>
    <submittedName>
        <fullName evidence="1">Uncharacterized protein</fullName>
    </submittedName>
</protein>
<dbReference type="Proteomes" id="UP001246690">
    <property type="component" value="Chromosome"/>
</dbReference>
<gene>
    <name evidence="1" type="ORF">RHD99_10990</name>
</gene>
<dbReference type="EMBL" id="CP133838">
    <property type="protein sequence ID" value="WMY76408.1"/>
    <property type="molecule type" value="Genomic_DNA"/>
</dbReference>
<name>A0ABY9SGF2_9ENTR</name>
<accession>A0ABY9SGF2</accession>
<dbReference type="InterPro" id="IPR010444">
    <property type="entry name" value="Phage_lambda_Kil"/>
</dbReference>
<dbReference type="RefSeq" id="WP_309878783.1">
    <property type="nucleotide sequence ID" value="NZ_CP133838.1"/>
</dbReference>
<organism evidence="1 2">
    <name type="scientific">Buttiauxella selenatireducens</name>
    <dbReference type="NCBI Taxonomy" id="3073902"/>
    <lineage>
        <taxon>Bacteria</taxon>
        <taxon>Pseudomonadati</taxon>
        <taxon>Pseudomonadota</taxon>
        <taxon>Gammaproteobacteria</taxon>
        <taxon>Enterobacterales</taxon>
        <taxon>Enterobacteriaceae</taxon>
        <taxon>Buttiauxella</taxon>
    </lineage>
</organism>
<proteinExistence type="predicted"/>
<evidence type="ECO:0000313" key="1">
    <source>
        <dbReference type="EMBL" id="WMY76408.1"/>
    </source>
</evidence>
<sequence>MVNINQFMAGKNKAVIAQFLGDRNMLGEALHQGNESMNLQPGNFICGSVDFAYKMILDNVLTNFESYGDLTIVDGDTHLVESKINLDIESDAFSPHAKWCLNLLTGLKS</sequence>
<evidence type="ECO:0000313" key="2">
    <source>
        <dbReference type="Proteomes" id="UP001246690"/>
    </source>
</evidence>
<dbReference type="Pfam" id="PF06301">
    <property type="entry name" value="Lambda_Kil"/>
    <property type="match status" value="1"/>
</dbReference>
<reference evidence="1 2" key="1">
    <citation type="submission" date="2023-09" db="EMBL/GenBank/DDBJ databases">
        <title>Buttiauxella selenatireducens sp. nov., isolated from the rhizosphere of Cardamine hupingshanesis.</title>
        <authorList>
            <person name="Zhang S."/>
            <person name="Xu Z."/>
            <person name="Wang H."/>
            <person name="Guo Y."/>
        </authorList>
    </citation>
    <scope>NUCLEOTIDE SEQUENCE [LARGE SCALE GENOMIC DNA]</scope>
    <source>
        <strain evidence="1 2">R73</strain>
    </source>
</reference>